<keyword evidence="2 6" id="KW-0326">Glycosidase</keyword>
<sequence length="804" mass="93239">MMDEKIKVRVQGQDKKVYYKEPSPDRIKMYYEYTQDNFRKGKDYNLKLKKFARITNWKKMTWGLLLDIEGDCIHNTQIDCDGELRPIIDETVETEHFKGFLRLEVYEKGIFRLLAGEGGERQHHTVMLEGVPPLQTDQYEVKEEGDMLWITTDTCKAMVNLVEFGFSIYGRDGKKVYCQENNDKVLRFTHESFPFGFVENPATGERIGVCSSRMEHDEHYFGFGEQYSPVDKKMQEVDVFITDPLSVGSPRTYVSLPFYFSTRGYGMYVNTHYRSKFFMGNRSNRCASCHIYGESLIDIFYIYGEEPKTILKRYTDITGKSPMVPKWSFGLWMSRCSYKTENEVLEVAREMRKRDLPCDVINIDTDWFEIPWACDWKFGKHNFPHPEEMIKELDSMGIKLSLWQKPYVTSECLPELRDQLREKGWIPLNPYGEDARSNPVIDLSNPDCCQWYKEQLKNLFQMGVSVIKTDMGEGVPVEGKYHGYDGDEIHNIYPYLYSRAAYEASRESIAEPILWGRSTYAGGQKYPIHWAGDPFTDFDGLRFSIRSGLSMGMSGFTFWSHDVGGFLGRPSEEVYIRWMQAGMFCSHVRCHGANNPREPWTFGERAETIFRKFDKLRYELIPYIYSTAYTRGKQGLPVMEHLYLSNPDDRNCLSVEDEWMFGDAFLVAPVLNEGGEREVYYPDGQWYHYFSEEIKQGKQYDAVKMELDNMPLYVKAGSIVPTSKAEDHITGADDALTICVYGKESGYTEFLYYNGEEHLIKAAFDMGSVQVETGGLKGNISVKLITNRGIEIKTDVREHCTFEV</sequence>
<keyword evidence="2 6" id="KW-0378">Hydrolase</keyword>
<dbReference type="PANTHER" id="PTHR43863:SF2">
    <property type="entry name" value="MALTASE-GLUCOAMYLASE"/>
    <property type="match status" value="1"/>
</dbReference>
<feature type="domain" description="Glycosyl hydrolase family 31 C-terminal" evidence="5">
    <location>
        <begin position="635"/>
        <end position="720"/>
    </location>
</feature>
<dbReference type="SUPFAM" id="SSF74650">
    <property type="entry name" value="Galactose mutarotase-like"/>
    <property type="match status" value="1"/>
</dbReference>
<dbReference type="CDD" id="cd14752">
    <property type="entry name" value="GH31_N"/>
    <property type="match status" value="1"/>
</dbReference>
<dbReference type="InterPro" id="IPR017853">
    <property type="entry name" value="GH"/>
</dbReference>
<comment type="similarity">
    <text evidence="1 2">Belongs to the glycosyl hydrolase 31 family.</text>
</comment>
<dbReference type="Gene3D" id="2.60.40.1760">
    <property type="entry name" value="glycosyl hydrolase (family 31)"/>
    <property type="match status" value="1"/>
</dbReference>
<dbReference type="CDD" id="cd06593">
    <property type="entry name" value="GH31_xylosidase_YicI"/>
    <property type="match status" value="1"/>
</dbReference>
<dbReference type="GO" id="GO:0061634">
    <property type="term" value="F:alpha-D-xyloside xylohydrolase"/>
    <property type="evidence" value="ECO:0007669"/>
    <property type="project" value="UniProtKB-EC"/>
</dbReference>
<dbReference type="Pfam" id="PF01055">
    <property type="entry name" value="Glyco_hydro_31_2nd"/>
    <property type="match status" value="1"/>
</dbReference>
<evidence type="ECO:0000256" key="1">
    <source>
        <dbReference type="ARBA" id="ARBA00007806"/>
    </source>
</evidence>
<dbReference type="InterPro" id="IPR013780">
    <property type="entry name" value="Glyco_hydro_b"/>
</dbReference>
<feature type="domain" description="Glycoside hydrolase family 31 TIM barrel" evidence="3">
    <location>
        <begin position="322"/>
        <end position="626"/>
    </location>
</feature>
<evidence type="ECO:0000259" key="3">
    <source>
        <dbReference type="Pfam" id="PF01055"/>
    </source>
</evidence>
<proteinExistence type="inferred from homology"/>
<dbReference type="InterPro" id="IPR011013">
    <property type="entry name" value="Gal_mutarotase_sf_dom"/>
</dbReference>
<dbReference type="RefSeq" id="WP_048930885.1">
    <property type="nucleotide sequence ID" value="NZ_JBCOSW010000065.1"/>
</dbReference>
<reference evidence="6 7" key="1">
    <citation type="submission" date="2024-06" db="EMBL/GenBank/DDBJ databases">
        <title>Genomic Encyclopedia of Type Strains, Phase IV (KMG-IV): sequencing the most valuable type-strain genomes for metagenomic binning, comparative biology and taxonomic classification.</title>
        <authorList>
            <person name="Goeker M."/>
        </authorList>
    </citation>
    <scope>NUCLEOTIDE SEQUENCE [LARGE SCALE GENOMIC DNA]</scope>
    <source>
        <strain evidence="6 7">DSM 19261</strain>
    </source>
</reference>
<dbReference type="Proteomes" id="UP001549200">
    <property type="component" value="Unassembled WGS sequence"/>
</dbReference>
<evidence type="ECO:0000313" key="7">
    <source>
        <dbReference type="Proteomes" id="UP001549200"/>
    </source>
</evidence>
<accession>A0ABV2FZ76</accession>
<dbReference type="InterPro" id="IPR048395">
    <property type="entry name" value="Glyco_hydro_31_C"/>
</dbReference>
<organism evidence="6 7">
    <name type="scientific">Enterocloster citroniae</name>
    <dbReference type="NCBI Taxonomy" id="358743"/>
    <lineage>
        <taxon>Bacteria</taxon>
        <taxon>Bacillati</taxon>
        <taxon>Bacillota</taxon>
        <taxon>Clostridia</taxon>
        <taxon>Lachnospirales</taxon>
        <taxon>Lachnospiraceae</taxon>
        <taxon>Enterocloster</taxon>
    </lineage>
</organism>
<gene>
    <name evidence="6" type="ORF">ABID13_002985</name>
</gene>
<dbReference type="SUPFAM" id="SSF51011">
    <property type="entry name" value="Glycosyl hydrolase domain"/>
    <property type="match status" value="1"/>
</dbReference>
<evidence type="ECO:0000256" key="2">
    <source>
        <dbReference type="RuleBase" id="RU361185"/>
    </source>
</evidence>
<dbReference type="InterPro" id="IPR025887">
    <property type="entry name" value="Glyco_hydro_31_N_dom"/>
</dbReference>
<protein>
    <submittedName>
        <fullName evidence="6">Alpha-D-xyloside xylohydrolase</fullName>
        <ecNumber evidence="6">3.2.1.177</ecNumber>
    </submittedName>
</protein>
<keyword evidence="7" id="KW-1185">Reference proteome</keyword>
<name>A0ABV2FZ76_9FIRM</name>
<dbReference type="GeneID" id="93164235"/>
<dbReference type="Pfam" id="PF21365">
    <property type="entry name" value="Glyco_hydro_31_3rd"/>
    <property type="match status" value="1"/>
</dbReference>
<evidence type="ECO:0000313" key="6">
    <source>
        <dbReference type="EMBL" id="MET3571340.1"/>
    </source>
</evidence>
<dbReference type="InterPro" id="IPR000322">
    <property type="entry name" value="Glyco_hydro_31_TIM"/>
</dbReference>
<dbReference type="PANTHER" id="PTHR43863">
    <property type="entry name" value="HYDROLASE, PUTATIVE (AFU_ORTHOLOGUE AFUA_1G03140)-RELATED"/>
    <property type="match status" value="1"/>
</dbReference>
<comment type="caution">
    <text evidence="6">The sequence shown here is derived from an EMBL/GenBank/DDBJ whole genome shotgun (WGS) entry which is preliminary data.</text>
</comment>
<dbReference type="Pfam" id="PF13802">
    <property type="entry name" value="Gal_mutarotas_2"/>
    <property type="match status" value="1"/>
</dbReference>
<dbReference type="SUPFAM" id="SSF51445">
    <property type="entry name" value="(Trans)glycosidases"/>
    <property type="match status" value="1"/>
</dbReference>
<dbReference type="InterPro" id="IPR051816">
    <property type="entry name" value="Glycosyl_Hydrolase_31"/>
</dbReference>
<dbReference type="Gene3D" id="2.60.40.1180">
    <property type="entry name" value="Golgi alpha-mannosidase II"/>
    <property type="match status" value="1"/>
</dbReference>
<evidence type="ECO:0000259" key="5">
    <source>
        <dbReference type="Pfam" id="PF21365"/>
    </source>
</evidence>
<feature type="domain" description="Glycoside hydrolase family 31 N-terminal" evidence="4">
    <location>
        <begin position="101"/>
        <end position="277"/>
    </location>
</feature>
<dbReference type="EMBL" id="JBEPLZ010000010">
    <property type="protein sequence ID" value="MET3571340.1"/>
    <property type="molecule type" value="Genomic_DNA"/>
</dbReference>
<dbReference type="EC" id="3.2.1.177" evidence="6"/>
<evidence type="ECO:0000259" key="4">
    <source>
        <dbReference type="Pfam" id="PF13802"/>
    </source>
</evidence>
<dbReference type="Gene3D" id="3.20.20.80">
    <property type="entry name" value="Glycosidases"/>
    <property type="match status" value="1"/>
</dbReference>